<dbReference type="InterPro" id="IPR013041">
    <property type="entry name" value="Clathrin_app_Ig-like_sf"/>
</dbReference>
<proteinExistence type="inferred from homology"/>
<protein>
    <recommendedName>
        <fullName evidence="11">Coatomer subunit gamma</fullName>
    </recommendedName>
</protein>
<reference evidence="16 17" key="1">
    <citation type="submission" date="2024-04" db="EMBL/GenBank/DDBJ databases">
        <title>Phyllosticta paracitricarpa is synonymous to the EU quarantine fungus P. citricarpa based on phylogenomic analyses.</title>
        <authorList>
            <consortium name="Lawrence Berkeley National Laboratory"/>
            <person name="Van ingen-buijs V.A."/>
            <person name="Van westerhoven A.C."/>
            <person name="Haridas S."/>
            <person name="Skiadas P."/>
            <person name="Martin F."/>
            <person name="Groenewald J.Z."/>
            <person name="Crous P.W."/>
            <person name="Seidl M.F."/>
        </authorList>
    </citation>
    <scope>NUCLEOTIDE SEQUENCE [LARGE SCALE GENOMIC DNA]</scope>
    <source>
        <strain evidence="16 17">CPC 17464</strain>
    </source>
</reference>
<dbReference type="InterPro" id="IPR012295">
    <property type="entry name" value="TBP_dom_sf"/>
</dbReference>
<dbReference type="Pfam" id="PF16381">
    <property type="entry name" value="Coatomer_g_Cpla"/>
    <property type="match status" value="1"/>
</dbReference>
<comment type="caution">
    <text evidence="16">The sequence shown here is derived from an EMBL/GenBank/DDBJ whole genome shotgun (WGS) entry which is preliminary data.</text>
</comment>
<dbReference type="PANTHER" id="PTHR10261">
    <property type="entry name" value="COATOMER SUBUNIT GAMMA"/>
    <property type="match status" value="1"/>
</dbReference>
<dbReference type="SUPFAM" id="SSF55711">
    <property type="entry name" value="Subdomain of clathrin and coatomer appendage domain"/>
    <property type="match status" value="1"/>
</dbReference>
<evidence type="ECO:0000256" key="2">
    <source>
        <dbReference type="ARBA" id="ARBA00010720"/>
    </source>
</evidence>
<dbReference type="InterPro" id="IPR013040">
    <property type="entry name" value="Coatomer_gsu_app_Ig-like_dom"/>
</dbReference>
<evidence type="ECO:0000259" key="15">
    <source>
        <dbReference type="Pfam" id="PF16381"/>
    </source>
</evidence>
<keyword evidence="6 11" id="KW-0931">ER-Golgi transport</keyword>
<feature type="region of interest" description="Disordered" evidence="12">
    <location>
        <begin position="942"/>
        <end position="968"/>
    </location>
</feature>
<keyword evidence="3 11" id="KW-0813">Transport</keyword>
<dbReference type="SUPFAM" id="SSF48371">
    <property type="entry name" value="ARM repeat"/>
    <property type="match status" value="1"/>
</dbReference>
<dbReference type="Gene3D" id="2.60.40.1480">
    <property type="entry name" value="Coatomer, gamma subunit, appendage domain"/>
    <property type="match status" value="1"/>
</dbReference>
<comment type="subcellular location">
    <subcellularLocation>
        <location evidence="11">Cytoplasm</location>
    </subcellularLocation>
    <subcellularLocation>
        <location evidence="1 11">Golgi apparatus membrane</location>
        <topology evidence="1 11">Peripheral membrane protein</topology>
        <orientation evidence="1 11">Cytoplasmic side</orientation>
    </subcellularLocation>
    <subcellularLocation>
        <location evidence="11">Cytoplasmic vesicle</location>
        <location evidence="11">COPI-coated vesicle membrane</location>
        <topology evidence="11">Peripheral membrane protein</topology>
        <orientation evidence="11">Cytoplasmic side</orientation>
    </subcellularLocation>
</comment>
<feature type="compositionally biased region" description="Acidic residues" evidence="12">
    <location>
        <begin position="945"/>
        <end position="968"/>
    </location>
</feature>
<dbReference type="Pfam" id="PF01602">
    <property type="entry name" value="Adaptin_N"/>
    <property type="match status" value="1"/>
</dbReference>
<keyword evidence="4 11" id="KW-0963">Cytoplasm</keyword>
<evidence type="ECO:0000256" key="7">
    <source>
        <dbReference type="ARBA" id="ARBA00022927"/>
    </source>
</evidence>
<feature type="region of interest" description="Disordered" evidence="12">
    <location>
        <begin position="643"/>
        <end position="676"/>
    </location>
</feature>
<evidence type="ECO:0000256" key="3">
    <source>
        <dbReference type="ARBA" id="ARBA00022448"/>
    </source>
</evidence>
<evidence type="ECO:0000256" key="10">
    <source>
        <dbReference type="ARBA" id="ARBA00023329"/>
    </source>
</evidence>
<dbReference type="InterPro" id="IPR016024">
    <property type="entry name" value="ARM-type_fold"/>
</dbReference>
<dbReference type="Pfam" id="PF08752">
    <property type="entry name" value="COP-gamma_platf"/>
    <property type="match status" value="1"/>
</dbReference>
<evidence type="ECO:0000256" key="1">
    <source>
        <dbReference type="ARBA" id="ARBA00004255"/>
    </source>
</evidence>
<dbReference type="PANTHER" id="PTHR10261:SF0">
    <property type="entry name" value="COATOMER SUBUNIT GAMMA-2"/>
    <property type="match status" value="1"/>
</dbReference>
<organism evidence="16 17">
    <name type="scientific">Phyllosticta citribraziliensis</name>
    <dbReference type="NCBI Taxonomy" id="989973"/>
    <lineage>
        <taxon>Eukaryota</taxon>
        <taxon>Fungi</taxon>
        <taxon>Dikarya</taxon>
        <taxon>Ascomycota</taxon>
        <taxon>Pezizomycotina</taxon>
        <taxon>Dothideomycetes</taxon>
        <taxon>Dothideomycetes incertae sedis</taxon>
        <taxon>Botryosphaeriales</taxon>
        <taxon>Phyllostictaceae</taxon>
        <taxon>Phyllosticta</taxon>
    </lineage>
</organism>
<dbReference type="PIRSF" id="PIRSF037093">
    <property type="entry name" value="Coatomer_gamma_subunit"/>
    <property type="match status" value="1"/>
</dbReference>
<evidence type="ECO:0000259" key="13">
    <source>
        <dbReference type="Pfam" id="PF01602"/>
    </source>
</evidence>
<keyword evidence="17" id="KW-1185">Reference proteome</keyword>
<dbReference type="EMBL" id="JBBPEH010000006">
    <property type="protein sequence ID" value="KAK7537301.1"/>
    <property type="molecule type" value="Genomic_DNA"/>
</dbReference>
<keyword evidence="8 11" id="KW-0333">Golgi apparatus</keyword>
<dbReference type="InterPro" id="IPR002553">
    <property type="entry name" value="Clathrin/coatomer_adapt-like_N"/>
</dbReference>
<keyword evidence="5" id="KW-0677">Repeat</keyword>
<dbReference type="InterPro" id="IPR009028">
    <property type="entry name" value="Coatomer/calthrin_app_sub_C"/>
</dbReference>
<dbReference type="SUPFAM" id="SSF49348">
    <property type="entry name" value="Clathrin adaptor appendage domain"/>
    <property type="match status" value="1"/>
</dbReference>
<evidence type="ECO:0000256" key="8">
    <source>
        <dbReference type="ARBA" id="ARBA00023034"/>
    </source>
</evidence>
<comment type="function">
    <text evidence="11">The coatomer is a cytosolic protein complex that binds to dilysine motifs and reversibly associates with Golgi non-clathrin-coated vesicles, which further mediate biosynthetic protein transport from the ER, via the Golgi up to the trans Golgi network. Coatomer complex is required for budding from Golgi membranes, and is essential for the retrograde Golgi-to-ER transport of dilysine-tagged proteins.</text>
</comment>
<feature type="domain" description="Coatomer gamma subunit appendage Ig-like subdomain" evidence="14">
    <location>
        <begin position="680"/>
        <end position="816"/>
    </location>
</feature>
<sequence length="968" mass="108656">MVDYNKKDMPQSIATPTAIDKSKVLAQAREILDDSSLTPLECRPILASVARLILSGEELKPPEVAEMLDEIKELFKHESPALRQLVHLIIKEMYQLENLNLHNYRLFLPSSVSKDAGGNQSQSKSSVNNPVRILQPNATRAFCRVSEASTAQSFSTKVDPLIVDPEPSIQSAALVGLYHTLPLGLSHLRPLQGKIQEVPNKIQEAFKEKRGISAWPEYHALGLDYRNRLAPEMLAKDYIRSSDGGSRHLKKLQAPASKIFFARFAAEMAEKSNYRQGAIEFLKEQLDFFQSIEYDPTVTGDKESFVLKRSMVALEAAKTICQIEDIDRGSLDEAVQKLVEMANNSHQVVKFAAMRTLCSVASTYPDMVRRHNDSIRKQMKNSNKDIGSFATTTLLKTADEADVDTLMKEVGSLMTNATNDFKVVIVEAVTTLCLKFPAKKTALAKFLGDYLKDEGSYEFKRAMVEGMFDLVKSIPETKKDVLTQLCEFIEDCEYPNLTIRVLHLVGTEGPTVDHPTPFIRYIYNRLVLENALVRAAAVTALSKFGVGQKEPELKRSVHVLLSRSLDDEDDEVRDRAALSLRLMDGEDEKSRELVRNDSMYSLAEFEDRLALYVSTDDRSAFNEPFDLSLVPIVSRDKALSESRTKKLLASTTPKPPSASKNPGRKGADDLAPSDAAAQKKYTQQLQAIPEFSGYGKLLKSSPAIELTESGIEYIVTVVKHVYDKHVVLQFNITNDMDNTAFENVDVQFESVSEYLEADWRVPIERLEKDQSGIFYVSFKNTRKYVSGPYEFAGKLSCILKDTQHPDDQGYEDGWGLIPFSLTVGDFFLPAFSGSFDNFWQQPRIRHVGKTWTVPRTSIQEYVEKTLQALQLEPFDGTGTVSSKYVHKLKLYGRTIYGGKVAAMVDIVRQTSTGPIDHMVKVQARSEEIGVATLIKKTMPLYVEKPDEEEGAEAEAEVEEEEEQEMEDE</sequence>
<evidence type="ECO:0000313" key="16">
    <source>
        <dbReference type="EMBL" id="KAK7537301.1"/>
    </source>
</evidence>
<evidence type="ECO:0000259" key="14">
    <source>
        <dbReference type="Pfam" id="PF08752"/>
    </source>
</evidence>
<feature type="domain" description="Clathrin/coatomer adaptor adaptin-like N-terminal" evidence="13">
    <location>
        <begin position="24"/>
        <end position="584"/>
    </location>
</feature>
<dbReference type="Gene3D" id="3.30.310.10">
    <property type="entry name" value="TATA-Binding Protein"/>
    <property type="match status" value="1"/>
</dbReference>
<dbReference type="InterPro" id="IPR032154">
    <property type="entry name" value="Coatomer_g_Cpla"/>
</dbReference>
<evidence type="ECO:0000256" key="4">
    <source>
        <dbReference type="ARBA" id="ARBA00022490"/>
    </source>
</evidence>
<dbReference type="InterPro" id="IPR011989">
    <property type="entry name" value="ARM-like"/>
</dbReference>
<feature type="domain" description="Coatomer subunit gamma C-terminal" evidence="15">
    <location>
        <begin position="824"/>
        <end position="936"/>
    </location>
</feature>
<keyword evidence="7 11" id="KW-0653">Protein transport</keyword>
<comment type="similarity">
    <text evidence="2 11">Belongs to the COPG family.</text>
</comment>
<dbReference type="Proteomes" id="UP001360953">
    <property type="component" value="Unassembled WGS sequence"/>
</dbReference>
<accession>A0ABR1LRY4</accession>
<evidence type="ECO:0000256" key="9">
    <source>
        <dbReference type="ARBA" id="ARBA00023136"/>
    </source>
</evidence>
<keyword evidence="10 11" id="KW-0968">Cytoplasmic vesicle</keyword>
<dbReference type="RefSeq" id="XP_066655452.1">
    <property type="nucleotide sequence ID" value="XM_066800309.1"/>
</dbReference>
<dbReference type="InterPro" id="IPR037067">
    <property type="entry name" value="Coatomer_gsu_app_sf"/>
</dbReference>
<keyword evidence="9 11" id="KW-0472">Membrane</keyword>
<evidence type="ECO:0000256" key="5">
    <source>
        <dbReference type="ARBA" id="ARBA00022737"/>
    </source>
</evidence>
<dbReference type="InterPro" id="IPR017106">
    <property type="entry name" value="Coatomer_gsu"/>
</dbReference>
<gene>
    <name evidence="16" type="ORF">J3D65DRAFT_625045</name>
</gene>
<evidence type="ECO:0000313" key="17">
    <source>
        <dbReference type="Proteomes" id="UP001360953"/>
    </source>
</evidence>
<dbReference type="GeneID" id="92033215"/>
<evidence type="ECO:0000256" key="11">
    <source>
        <dbReference type="PIRNR" id="PIRNR037093"/>
    </source>
</evidence>
<dbReference type="Gene3D" id="1.25.10.10">
    <property type="entry name" value="Leucine-rich Repeat Variant"/>
    <property type="match status" value="1"/>
</dbReference>
<evidence type="ECO:0000256" key="6">
    <source>
        <dbReference type="ARBA" id="ARBA00022892"/>
    </source>
</evidence>
<name>A0ABR1LRY4_9PEZI</name>
<comment type="subunit">
    <text evidence="11">Oligomeric complex.</text>
</comment>
<evidence type="ECO:0000256" key="12">
    <source>
        <dbReference type="SAM" id="MobiDB-lite"/>
    </source>
</evidence>